<evidence type="ECO:0000259" key="25">
    <source>
        <dbReference type="PROSITE" id="PS50970"/>
    </source>
</evidence>
<keyword evidence="12 21" id="KW-0949">S-adenosyl-L-methionine</keyword>
<dbReference type="InterPro" id="IPR000489">
    <property type="entry name" value="Pterin-binding_dom"/>
</dbReference>
<feature type="domain" description="AdoMet activation" evidence="27">
    <location>
        <begin position="1036"/>
        <end position="1127"/>
    </location>
</feature>
<evidence type="ECO:0000256" key="4">
    <source>
        <dbReference type="ARBA" id="ARBA00005178"/>
    </source>
</evidence>
<dbReference type="Pfam" id="PF02310">
    <property type="entry name" value="B12-binding"/>
    <property type="match status" value="1"/>
</dbReference>
<feature type="binding site" evidence="22 24">
    <location>
        <position position="280"/>
    </location>
    <ligand>
        <name>Zn(2+)</name>
        <dbReference type="ChEBI" id="CHEBI:29105"/>
    </ligand>
</feature>
<keyword evidence="31" id="KW-1185">Reference proteome</keyword>
<gene>
    <name evidence="30" type="ORF">BN938_2851</name>
</gene>
<dbReference type="SUPFAM" id="SSF51717">
    <property type="entry name" value="Dihydropteroate synthetase-like"/>
    <property type="match status" value="1"/>
</dbReference>
<dbReference type="STRING" id="1433126.BN938_2851"/>
<dbReference type="OrthoDB" id="9803687at2"/>
<dbReference type="SUPFAM" id="SSF82282">
    <property type="entry name" value="Homocysteine S-methyltransferase"/>
    <property type="match status" value="1"/>
</dbReference>
<dbReference type="eggNOG" id="COG1410">
    <property type="taxonomic scope" value="Bacteria"/>
</dbReference>
<dbReference type="PROSITE" id="PS51332">
    <property type="entry name" value="B12_BINDING"/>
    <property type="match status" value="1"/>
</dbReference>
<evidence type="ECO:0000256" key="20">
    <source>
        <dbReference type="NCBIfam" id="TIGR02082"/>
    </source>
</evidence>
<dbReference type="AlphaFoldDB" id="A0A060RBG1"/>
<dbReference type="Proteomes" id="UP000027616">
    <property type="component" value="Chromosome I"/>
</dbReference>
<dbReference type="InterPro" id="IPR006158">
    <property type="entry name" value="Cobalamin-bd"/>
</dbReference>
<dbReference type="PANTHER" id="PTHR45833:SF1">
    <property type="entry name" value="METHIONINE SYNTHASE"/>
    <property type="match status" value="1"/>
</dbReference>
<keyword evidence="13 21" id="KW-0479">Metal-binding</keyword>
<dbReference type="SMART" id="SM01018">
    <property type="entry name" value="B12-binding_2"/>
    <property type="match status" value="1"/>
</dbReference>
<dbReference type="InterPro" id="IPR011822">
    <property type="entry name" value="MetH"/>
</dbReference>
<feature type="binding site" evidence="22 24">
    <location>
        <position position="217"/>
    </location>
    <ligand>
        <name>Zn(2+)</name>
        <dbReference type="ChEBI" id="CHEBI:29105"/>
    </ligand>
</feature>
<dbReference type="InterPro" id="IPR036594">
    <property type="entry name" value="Meth_synthase_dom"/>
</dbReference>
<dbReference type="eggNOG" id="COG0646">
    <property type="taxonomic scope" value="Bacteria"/>
</dbReference>
<comment type="pathway">
    <text evidence="4 21">Amino-acid biosynthesis; L-methionine biosynthesis via de novo pathway; L-methionine from L-homocysteine (MetH route): step 1/1.</text>
</comment>
<evidence type="ECO:0000256" key="6">
    <source>
        <dbReference type="ARBA" id="ARBA00012032"/>
    </source>
</evidence>
<dbReference type="InterPro" id="IPR003759">
    <property type="entry name" value="Cbl-bd_cap"/>
</dbReference>
<evidence type="ECO:0000259" key="26">
    <source>
        <dbReference type="PROSITE" id="PS50972"/>
    </source>
</evidence>
<dbReference type="KEGG" id="rbc:BN938_2851"/>
<dbReference type="PROSITE" id="PS51337">
    <property type="entry name" value="B12_BINDING_NTER"/>
    <property type="match status" value="1"/>
</dbReference>
<organism evidence="30 31">
    <name type="scientific">Mucinivorans hirudinis</name>
    <dbReference type="NCBI Taxonomy" id="1433126"/>
    <lineage>
        <taxon>Bacteria</taxon>
        <taxon>Pseudomonadati</taxon>
        <taxon>Bacteroidota</taxon>
        <taxon>Bacteroidia</taxon>
        <taxon>Bacteroidales</taxon>
        <taxon>Rikenellaceae</taxon>
        <taxon>Mucinivorans</taxon>
    </lineage>
</organism>
<evidence type="ECO:0000313" key="30">
    <source>
        <dbReference type="EMBL" id="CDN32917.1"/>
    </source>
</evidence>
<feature type="binding site" evidence="22 24">
    <location>
        <position position="281"/>
    </location>
    <ligand>
        <name>Zn(2+)</name>
        <dbReference type="ChEBI" id="CHEBI:29105"/>
    </ligand>
</feature>
<comment type="cofactor">
    <cofactor evidence="3 21 22">
        <name>methylcob(III)alamin</name>
        <dbReference type="ChEBI" id="CHEBI:28115"/>
    </cofactor>
</comment>
<dbReference type="HOGENOM" id="CLU_004914_2_1_10"/>
<evidence type="ECO:0000259" key="28">
    <source>
        <dbReference type="PROSITE" id="PS51332"/>
    </source>
</evidence>
<comment type="function">
    <text evidence="18 21">Catalyzes the transfer of a methyl group from methyl-cobalamin to homocysteine, yielding enzyme-bound cob(I)alamin and methionine. Subsequently, remethylates the cofactor using methyltetrahydrofolate.</text>
</comment>
<feature type="binding site" evidence="23">
    <location>
        <begin position="716"/>
        <end position="720"/>
    </location>
    <ligand>
        <name>methylcob(III)alamin</name>
        <dbReference type="ChEBI" id="CHEBI:28115"/>
    </ligand>
</feature>
<evidence type="ECO:0000256" key="15">
    <source>
        <dbReference type="ARBA" id="ARBA00022833"/>
    </source>
</evidence>
<dbReference type="GO" id="GO:0046653">
    <property type="term" value="P:tetrahydrofolate metabolic process"/>
    <property type="evidence" value="ECO:0007669"/>
    <property type="project" value="TreeGrafter"/>
</dbReference>
<keyword evidence="14" id="KW-0677">Repeat</keyword>
<evidence type="ECO:0000256" key="21">
    <source>
        <dbReference type="PIRNR" id="PIRNR000381"/>
    </source>
</evidence>
<dbReference type="PROSITE" id="PS50974">
    <property type="entry name" value="ADOMET_ACTIVATION"/>
    <property type="match status" value="1"/>
</dbReference>
<evidence type="ECO:0000256" key="5">
    <source>
        <dbReference type="ARBA" id="ARBA00010398"/>
    </source>
</evidence>
<dbReference type="Pfam" id="PF02574">
    <property type="entry name" value="S-methyl_trans"/>
    <property type="match status" value="1"/>
</dbReference>
<dbReference type="SUPFAM" id="SSF47644">
    <property type="entry name" value="Methionine synthase domain"/>
    <property type="match status" value="1"/>
</dbReference>
<feature type="binding site" description="axial binding residue" evidence="22">
    <location>
        <position position="719"/>
    </location>
    <ligand>
        <name>methylcob(III)alamin</name>
        <dbReference type="ChEBI" id="CHEBI:28115"/>
    </ligand>
    <ligandPart>
        <name>Co</name>
        <dbReference type="ChEBI" id="CHEBI:27638"/>
    </ligandPart>
</feature>
<dbReference type="InterPro" id="IPR003726">
    <property type="entry name" value="HCY_dom"/>
</dbReference>
<sequence>MEKILILDGGLGTLIQSYNLTEEDFGAKQGCNDYLCLTRPDVIEEIHRAYVAAGADIISTNSFNANSVSLADYGLQNEVYAINRAAAQIARRACEGSCVRVAGSVGPTSKSLSMSPEVENPGFRALTFSELAADYAQQMRGLIDGGVDIILVETVFDTLNAKAAIFALRNILAQRDFPLMISGTITDQSGRTLSGQTIEAFYESVRHGNPMSIGLNCAFGARQLKPYIARLATIADCAVSAHPNAGLPNIMGGYDESASEMAHIIEDYLANGLVNIIGGCCGTTPEHIAEIFKIRDKYRARVFAPKEEVTVYAGLEPLYLAPEVGFINIGERTNVAGSAKFARLIREKRYAEAVSVAAEQVEGGASVIDVCMDAALIEGAEAMTDFLNLIAAEPDIARLPLMIDSSSWEVLEAGLRTQQGKAIVNSISLKEGENEFLRKAQLINDYGAAAVVMLFDERGQADSYERKIEVAERAYKLLVDNSFKAENIIFDPNILAIATGIAEHNSYAVDFIEACRWIKRHCKGAKISGGVSNLSFSFRGNNAVREAMHSVFLYYAIEAGMDMAIVNPSMLQIYDEIPTELRQLVEDVVLNRADGTALVEYASTHNSPEEKEEISVEQLPLEERIIQALIKGQGANIEADTMEAYEKQGSALEVIDKVLMVGMSRVGDMFASGKMFLPQVVKSARVMKQAVGVLEPFIEKSSEKGGKQLLFATVKGDVHDIGKNICSIVLQCNGYQVEDLGVMVAPETILARAKELQPSAVLLSGLITPSLDEMRIVAATFEAEGLKIPICIGGATTSALHTSVKIAPAYSGLVTHSNDASACVKIINEIINNHNFAKINKDKQEKLRSDYFAKDVVITPLTAARKGAPRFAEHPLPELTVGKKILREIDIKPLIEKIDWNFFFSEWGLAGRYPEIFNNPTKGEEAKKLYNDAQELLMEVDISLNAVIANVKARRRGDDIIIGDCDCCAHKLPMLRSQSGNYISVADFINEGEDILTFFVVGAKLRVDYEDDYKQLMAKILCDRFVSAYSAELAARGTQYSIGYPATPEHSIKKRIFDLLDVPEDIVLLTENYAMKPTAAACAMIVYSPDAKYFTLGTLSDEQIADYAQRAGISQEELRRNIPNNVK</sequence>
<feature type="domain" description="Hcy-binding" evidence="25">
    <location>
        <begin position="1"/>
        <end position="295"/>
    </location>
</feature>
<keyword evidence="10 21" id="KW-0846">Cobalamin</keyword>
<evidence type="ECO:0000256" key="10">
    <source>
        <dbReference type="ARBA" id="ARBA00022628"/>
    </source>
</evidence>
<evidence type="ECO:0000256" key="12">
    <source>
        <dbReference type="ARBA" id="ARBA00022691"/>
    </source>
</evidence>
<evidence type="ECO:0000256" key="3">
    <source>
        <dbReference type="ARBA" id="ARBA00001956"/>
    </source>
</evidence>
<feature type="domain" description="Pterin-binding" evidence="26">
    <location>
        <begin position="326"/>
        <end position="586"/>
    </location>
</feature>
<dbReference type="GO" id="GO:0050667">
    <property type="term" value="P:homocysteine metabolic process"/>
    <property type="evidence" value="ECO:0007669"/>
    <property type="project" value="TreeGrafter"/>
</dbReference>
<dbReference type="PROSITE" id="PS50972">
    <property type="entry name" value="PTERIN_BINDING"/>
    <property type="match status" value="1"/>
</dbReference>
<feature type="binding site" evidence="23">
    <location>
        <position position="899"/>
    </location>
    <ligand>
        <name>S-adenosyl-L-methionine</name>
        <dbReference type="ChEBI" id="CHEBI:59789"/>
    </ligand>
</feature>
<feature type="domain" description="B12-binding" evidence="28">
    <location>
        <begin position="706"/>
        <end position="837"/>
    </location>
</feature>
<proteinExistence type="inferred from homology"/>
<dbReference type="InterPro" id="IPR036589">
    <property type="entry name" value="HCY_dom_sf"/>
</dbReference>
<dbReference type="Gene3D" id="1.10.1240.10">
    <property type="entry name" value="Methionine synthase domain"/>
    <property type="match status" value="1"/>
</dbReference>
<dbReference type="PANTHER" id="PTHR45833">
    <property type="entry name" value="METHIONINE SYNTHASE"/>
    <property type="match status" value="1"/>
</dbReference>
<evidence type="ECO:0000256" key="19">
    <source>
        <dbReference type="ARBA" id="ARBA00031040"/>
    </source>
</evidence>
<keyword evidence="11 21" id="KW-0808">Transferase</keyword>
<dbReference type="SUPFAM" id="SSF56507">
    <property type="entry name" value="Methionine synthase activation domain-like"/>
    <property type="match status" value="1"/>
</dbReference>
<dbReference type="CDD" id="cd00740">
    <property type="entry name" value="MeTr"/>
    <property type="match status" value="1"/>
</dbReference>
<evidence type="ECO:0000256" key="23">
    <source>
        <dbReference type="PIRSR" id="PIRSR000381-2"/>
    </source>
</evidence>
<keyword evidence="8 21" id="KW-0489">Methyltransferase</keyword>
<dbReference type="GO" id="GO:0005829">
    <property type="term" value="C:cytosol"/>
    <property type="evidence" value="ECO:0007669"/>
    <property type="project" value="TreeGrafter"/>
</dbReference>
<evidence type="ECO:0000259" key="29">
    <source>
        <dbReference type="PROSITE" id="PS51337"/>
    </source>
</evidence>
<comment type="similarity">
    <text evidence="5">Belongs to the vitamin-B12 dependent methionine synthase family.</text>
</comment>
<keyword evidence="9 21" id="KW-0028">Amino-acid biosynthesis</keyword>
<dbReference type="FunFam" id="3.20.20.330:FF:000001">
    <property type="entry name" value="Methionine synthase"/>
    <property type="match status" value="1"/>
</dbReference>
<dbReference type="EC" id="2.1.1.13" evidence="6 20"/>
<dbReference type="InterPro" id="IPR037010">
    <property type="entry name" value="VitB12-dep_Met_synth_activ_sf"/>
</dbReference>
<evidence type="ECO:0000256" key="22">
    <source>
        <dbReference type="PIRSR" id="PIRSR000381-1"/>
    </source>
</evidence>
<dbReference type="Gene3D" id="3.40.50.280">
    <property type="entry name" value="Cobalamin-binding domain"/>
    <property type="match status" value="1"/>
</dbReference>
<evidence type="ECO:0000256" key="8">
    <source>
        <dbReference type="ARBA" id="ARBA00022603"/>
    </source>
</evidence>
<dbReference type="PIRSF" id="PIRSF000381">
    <property type="entry name" value="MetH"/>
    <property type="match status" value="1"/>
</dbReference>
<evidence type="ECO:0000259" key="27">
    <source>
        <dbReference type="PROSITE" id="PS50974"/>
    </source>
</evidence>
<dbReference type="Pfam" id="PF00809">
    <property type="entry name" value="Pterin_bind"/>
    <property type="match status" value="1"/>
</dbReference>
<keyword evidence="15 21" id="KW-0862">Zinc</keyword>
<dbReference type="Gene3D" id="3.20.20.330">
    <property type="entry name" value="Homocysteine-binding-like domain"/>
    <property type="match status" value="1"/>
</dbReference>
<evidence type="ECO:0000313" key="31">
    <source>
        <dbReference type="Proteomes" id="UP000027616"/>
    </source>
</evidence>
<dbReference type="Pfam" id="PF02607">
    <property type="entry name" value="B12-binding_2"/>
    <property type="match status" value="1"/>
</dbReference>
<feature type="binding site" evidence="23">
    <location>
        <position position="820"/>
    </location>
    <ligand>
        <name>methylcob(III)alamin</name>
        <dbReference type="ChEBI" id="CHEBI:28115"/>
    </ligand>
</feature>
<reference evidence="30 31" key="1">
    <citation type="journal article" date="2015" name="Genome Announc.">
        <title>Complete Genome Sequence of the Novel Leech Symbiont Mucinivorans hirudinis M3T.</title>
        <authorList>
            <person name="Nelson M.C."/>
            <person name="Bomar L."/>
            <person name="Graf J."/>
        </authorList>
    </citation>
    <scope>NUCLEOTIDE SEQUENCE [LARGE SCALE GENOMIC DNA]</scope>
    <source>
        <strain evidence="31">M3</strain>
    </source>
</reference>
<feature type="binding site" evidence="23">
    <location>
        <position position="764"/>
    </location>
    <ligand>
        <name>methylcob(III)alamin</name>
        <dbReference type="ChEBI" id="CHEBI:28115"/>
    </ligand>
</feature>
<dbReference type="GO" id="GO:0008705">
    <property type="term" value="F:methionine synthase activity"/>
    <property type="evidence" value="ECO:0007669"/>
    <property type="project" value="UniProtKB-UniRule"/>
</dbReference>
<dbReference type="InterPro" id="IPR050554">
    <property type="entry name" value="Met_Synthase/Corrinoid"/>
</dbReference>
<keyword evidence="17 21" id="KW-0170">Cobalt</keyword>
<dbReference type="NCBIfam" id="TIGR02082">
    <property type="entry name" value="metH"/>
    <property type="match status" value="1"/>
</dbReference>
<dbReference type="InterPro" id="IPR011005">
    <property type="entry name" value="Dihydropteroate_synth-like_sf"/>
</dbReference>
<evidence type="ECO:0000256" key="7">
    <source>
        <dbReference type="ARBA" id="ARBA00013998"/>
    </source>
</evidence>
<dbReference type="GO" id="GO:0032259">
    <property type="term" value="P:methylation"/>
    <property type="evidence" value="ECO:0007669"/>
    <property type="project" value="UniProtKB-KW"/>
</dbReference>
<keyword evidence="16 21" id="KW-0486">Methionine biosynthesis</keyword>
<dbReference type="InterPro" id="IPR004223">
    <property type="entry name" value="VitB12-dep_Met_synth_activ_dom"/>
</dbReference>
<accession>A0A060RBG1</accession>
<dbReference type="Pfam" id="PF02965">
    <property type="entry name" value="Met_synt_B12"/>
    <property type="match status" value="2"/>
</dbReference>
<dbReference type="FunFam" id="1.10.1240.10:FF:000001">
    <property type="entry name" value="Methionine synthase"/>
    <property type="match status" value="1"/>
</dbReference>
<dbReference type="InterPro" id="IPR036724">
    <property type="entry name" value="Cobalamin-bd_sf"/>
</dbReference>
<dbReference type="Gene3D" id="3.20.20.20">
    <property type="entry name" value="Dihydropteroate synthase-like"/>
    <property type="match status" value="1"/>
</dbReference>
<evidence type="ECO:0000256" key="24">
    <source>
        <dbReference type="PROSITE-ProRule" id="PRU00333"/>
    </source>
</evidence>
<evidence type="ECO:0000256" key="13">
    <source>
        <dbReference type="ARBA" id="ARBA00022723"/>
    </source>
</evidence>
<feature type="binding site" evidence="23">
    <location>
        <begin position="1093"/>
        <end position="1094"/>
    </location>
    <ligand>
        <name>S-adenosyl-L-methionine</name>
        <dbReference type="ChEBI" id="CHEBI:59789"/>
    </ligand>
</feature>
<dbReference type="GO" id="GO:0031419">
    <property type="term" value="F:cobalamin binding"/>
    <property type="evidence" value="ECO:0007669"/>
    <property type="project" value="UniProtKB-UniRule"/>
</dbReference>
<evidence type="ECO:0000256" key="16">
    <source>
        <dbReference type="ARBA" id="ARBA00023167"/>
    </source>
</evidence>
<dbReference type="Gene3D" id="3.10.196.10">
    <property type="entry name" value="Vitamin B12-dependent methionine synthase, activation domain"/>
    <property type="match status" value="1"/>
</dbReference>
<name>A0A060RBG1_9BACT</name>
<evidence type="ECO:0000256" key="11">
    <source>
        <dbReference type="ARBA" id="ARBA00022679"/>
    </source>
</evidence>
<evidence type="ECO:0000256" key="18">
    <source>
        <dbReference type="ARBA" id="ARBA00025552"/>
    </source>
</evidence>
<evidence type="ECO:0000256" key="1">
    <source>
        <dbReference type="ARBA" id="ARBA00001700"/>
    </source>
</evidence>
<comment type="catalytic activity">
    <reaction evidence="1 21">
        <text>(6S)-5-methyl-5,6,7,8-tetrahydrofolate + L-homocysteine = (6S)-5,6,7,8-tetrahydrofolate + L-methionine</text>
        <dbReference type="Rhea" id="RHEA:11172"/>
        <dbReference type="ChEBI" id="CHEBI:18608"/>
        <dbReference type="ChEBI" id="CHEBI:57453"/>
        <dbReference type="ChEBI" id="CHEBI:57844"/>
        <dbReference type="ChEBI" id="CHEBI:58199"/>
        <dbReference type="EC" id="2.1.1.13"/>
    </reaction>
</comment>
<feature type="domain" description="B12-binding N-terminal" evidence="29">
    <location>
        <begin position="612"/>
        <end position="706"/>
    </location>
</feature>
<evidence type="ECO:0000256" key="2">
    <source>
        <dbReference type="ARBA" id="ARBA00001947"/>
    </source>
</evidence>
<dbReference type="FunFam" id="3.20.20.20:FF:000002">
    <property type="entry name" value="Methionine synthase"/>
    <property type="match status" value="1"/>
</dbReference>
<comment type="domain">
    <text evidence="21">Modular enzyme with four functionally distinct domains. The isolated Hcy-binding domain catalyzes methyl transfer from free methylcobalamin to homocysteine. The Hcy-binding domain in association with the pterin-binding domain catalyzes the methylation of cob(I)alamin by methyltetrahydrofolate and the methylation of homocysteine. The B12-binding domain binds the cofactor. The AdoMet activation domain binds S-adenosyl-L-methionine. Under aerobic conditions cob(I)alamin can be converted to inactive cob(II)alamin. Reductive methylation by S-adenosyl-L-methionine and flavodoxin regenerates methylcobalamin.</text>
</comment>
<dbReference type="EMBL" id="HG934468">
    <property type="protein sequence ID" value="CDN32917.1"/>
    <property type="molecule type" value="Genomic_DNA"/>
</dbReference>
<evidence type="ECO:0000256" key="9">
    <source>
        <dbReference type="ARBA" id="ARBA00022605"/>
    </source>
</evidence>
<protein>
    <recommendedName>
        <fullName evidence="7 20">Methionine synthase</fullName>
        <ecNumber evidence="6 20">2.1.1.13</ecNumber>
    </recommendedName>
    <alternativeName>
        <fullName evidence="19 21">5-methyltetrahydrofolate--homocysteine methyltransferase</fullName>
    </alternativeName>
</protein>
<comment type="cofactor">
    <cofactor evidence="2 21 24">
        <name>Zn(2+)</name>
        <dbReference type="ChEBI" id="CHEBI:29105"/>
    </cofactor>
</comment>
<evidence type="ECO:0000256" key="17">
    <source>
        <dbReference type="ARBA" id="ARBA00023285"/>
    </source>
</evidence>
<dbReference type="SUPFAM" id="SSF52242">
    <property type="entry name" value="Cobalamin (vitamin B12)-binding domain"/>
    <property type="match status" value="1"/>
</dbReference>
<dbReference type="GO" id="GO:0008270">
    <property type="term" value="F:zinc ion binding"/>
    <property type="evidence" value="ECO:0007669"/>
    <property type="project" value="UniProtKB-UniRule"/>
</dbReference>
<dbReference type="UniPathway" id="UPA00051">
    <property type="reaction ID" value="UER00081"/>
</dbReference>
<dbReference type="PATRIC" id="fig|1433126.3.peg.2821"/>
<evidence type="ECO:0000256" key="14">
    <source>
        <dbReference type="ARBA" id="ARBA00022737"/>
    </source>
</evidence>
<dbReference type="PROSITE" id="PS50970">
    <property type="entry name" value="HCY"/>
    <property type="match status" value="1"/>
</dbReference>
<feature type="binding site" evidence="23">
    <location>
        <position position="768"/>
    </location>
    <ligand>
        <name>methylcob(III)alamin</name>
        <dbReference type="ChEBI" id="CHEBI:28115"/>
    </ligand>
</feature>